<dbReference type="InterPro" id="IPR025530">
    <property type="entry name" value="DUF4417"/>
</dbReference>
<protein>
    <recommendedName>
        <fullName evidence="3">DUF4417 domain-containing protein</fullName>
    </recommendedName>
</protein>
<keyword evidence="2" id="KW-1185">Reference proteome</keyword>
<sequence>MSQINCTRAGCRDVFHAFLVENATYEGFLEIPEIDYGDFRPNKLMAFSKAISSKDYDCWVHFYEDDAAFERIWNNPKKYLPILQKFKGVISPDFSLYRDMPLVMQFWNIYRSRAIGRWLQDNGVNVIVNVRWGDYRTYSVCCNGVPRKGTIAIGSHGCIRIKEDRLFFEKGLGQVVNILSPKTIVVYGSVPDYIFDKYREMGIDILQFNSDFAVSRREDA</sequence>
<reference evidence="1 2" key="1">
    <citation type="submission" date="2016-11" db="EMBL/GenBank/DDBJ databases">
        <authorList>
            <person name="Jaros S."/>
            <person name="Januszkiewicz K."/>
            <person name="Wedrychowicz H."/>
        </authorList>
    </citation>
    <scope>NUCLEOTIDE SEQUENCE [LARGE SCALE GENOMIC DNA]</scope>
    <source>
        <strain evidence="1 2">DSM 14809</strain>
    </source>
</reference>
<dbReference type="EMBL" id="FQYQ01000027">
    <property type="protein sequence ID" value="SHJ52726.1"/>
    <property type="molecule type" value="Genomic_DNA"/>
</dbReference>
<dbReference type="RefSeq" id="WP_072919023.1">
    <property type="nucleotide sequence ID" value="NZ_FQYQ01000027.1"/>
</dbReference>
<accession>A0A1M6K188</accession>
<dbReference type="Proteomes" id="UP000184185">
    <property type="component" value="Unassembled WGS sequence"/>
</dbReference>
<dbReference type="AlphaFoldDB" id="A0A1M6K188"/>
<evidence type="ECO:0000313" key="2">
    <source>
        <dbReference type="Proteomes" id="UP000184185"/>
    </source>
</evidence>
<dbReference type="OrthoDB" id="9800801at2"/>
<name>A0A1M6K188_PSEXY</name>
<organism evidence="1 2">
    <name type="scientific">Pseudobutyrivibrio xylanivorans DSM 14809</name>
    <dbReference type="NCBI Taxonomy" id="1123012"/>
    <lineage>
        <taxon>Bacteria</taxon>
        <taxon>Bacillati</taxon>
        <taxon>Bacillota</taxon>
        <taxon>Clostridia</taxon>
        <taxon>Lachnospirales</taxon>
        <taxon>Lachnospiraceae</taxon>
        <taxon>Pseudobutyrivibrio</taxon>
    </lineage>
</organism>
<evidence type="ECO:0000313" key="1">
    <source>
        <dbReference type="EMBL" id="SHJ52726.1"/>
    </source>
</evidence>
<evidence type="ECO:0008006" key="3">
    <source>
        <dbReference type="Google" id="ProtNLM"/>
    </source>
</evidence>
<gene>
    <name evidence="1" type="ORF">SAMN02745725_02749</name>
</gene>
<dbReference type="Pfam" id="PF14386">
    <property type="entry name" value="DUF4417"/>
    <property type="match status" value="1"/>
</dbReference>
<proteinExistence type="predicted"/>